<dbReference type="Proteomes" id="UP000675781">
    <property type="component" value="Unassembled WGS sequence"/>
</dbReference>
<gene>
    <name evidence="9" type="ORF">KDL01_22815</name>
</gene>
<keyword evidence="4 7" id="KW-0456">Lyase</keyword>
<evidence type="ECO:0000256" key="4">
    <source>
        <dbReference type="ARBA" id="ARBA00023239"/>
    </source>
</evidence>
<keyword evidence="3 7" id="KW-0460">Magnesium</keyword>
<dbReference type="SUPFAM" id="SSF48576">
    <property type="entry name" value="Terpenoid synthases"/>
    <property type="match status" value="1"/>
</dbReference>
<reference evidence="9" key="1">
    <citation type="submission" date="2021-04" db="EMBL/GenBank/DDBJ databases">
        <title>Genome based classification of Actinospica acidithermotolerans sp. nov., an actinobacterium isolated from an Indonesian hot spring.</title>
        <authorList>
            <person name="Kusuma A.B."/>
            <person name="Putra K.E."/>
            <person name="Nafisah S."/>
            <person name="Loh J."/>
            <person name="Nouioui I."/>
            <person name="Goodfellow M."/>
        </authorList>
    </citation>
    <scope>NUCLEOTIDE SEQUENCE</scope>
    <source>
        <strain evidence="9">CSCA 57</strain>
    </source>
</reference>
<keyword evidence="10" id="KW-1185">Reference proteome</keyword>
<evidence type="ECO:0000313" key="10">
    <source>
        <dbReference type="Proteomes" id="UP000675781"/>
    </source>
</evidence>
<feature type="compositionally biased region" description="Low complexity" evidence="8">
    <location>
        <begin position="34"/>
        <end position="55"/>
    </location>
</feature>
<evidence type="ECO:0000256" key="5">
    <source>
        <dbReference type="ARBA" id="ARBA00035573"/>
    </source>
</evidence>
<dbReference type="EC" id="4.2.3.-" evidence="7"/>
<comment type="caution">
    <text evidence="9">The sequence shown here is derived from an EMBL/GenBank/DDBJ whole genome shotgun (WGS) entry which is preliminary data.</text>
</comment>
<dbReference type="GO" id="GO:0046872">
    <property type="term" value="F:metal ion binding"/>
    <property type="evidence" value="ECO:0007669"/>
    <property type="project" value="UniProtKB-KW"/>
</dbReference>
<name>A0A941IS91_9ACTN</name>
<dbReference type="InterPro" id="IPR008949">
    <property type="entry name" value="Isoprenoid_synthase_dom_sf"/>
</dbReference>
<dbReference type="SFLD" id="SFLDG01020">
    <property type="entry name" value="Terpene_Cyclase_Like_2"/>
    <property type="match status" value="1"/>
</dbReference>
<comment type="cofactor">
    <cofactor evidence="1 7">
        <name>Mg(2+)</name>
        <dbReference type="ChEBI" id="CHEBI:18420"/>
    </cofactor>
</comment>
<dbReference type="Gene3D" id="1.10.600.10">
    <property type="entry name" value="Farnesyl Diphosphate Synthase"/>
    <property type="match status" value="1"/>
</dbReference>
<feature type="region of interest" description="Disordered" evidence="8">
    <location>
        <begin position="18"/>
        <end position="68"/>
    </location>
</feature>
<dbReference type="InterPro" id="IPR047945">
    <property type="entry name" value="MIB_synthase"/>
</dbReference>
<dbReference type="AlphaFoldDB" id="A0A941IS91"/>
<accession>A0A941IS91</accession>
<evidence type="ECO:0000256" key="6">
    <source>
        <dbReference type="ARBA" id="ARBA00035653"/>
    </source>
</evidence>
<keyword evidence="2 7" id="KW-0479">Metal-binding</keyword>
<organism evidence="9 10">
    <name type="scientific">Actinospica durhamensis</name>
    <dbReference type="NCBI Taxonomy" id="1508375"/>
    <lineage>
        <taxon>Bacteria</taxon>
        <taxon>Bacillati</taxon>
        <taxon>Actinomycetota</taxon>
        <taxon>Actinomycetes</taxon>
        <taxon>Catenulisporales</taxon>
        <taxon>Actinospicaceae</taxon>
        <taxon>Actinospica</taxon>
    </lineage>
</organism>
<dbReference type="Pfam" id="PF19086">
    <property type="entry name" value="Terpene_syn_C_2"/>
    <property type="match status" value="1"/>
</dbReference>
<comment type="catalytic activity">
    <reaction evidence="5">
        <text>(E)-2-methylgeranyl diphosphate + H2O = 2-methylisoborneol + diphosphate</text>
        <dbReference type="Rhea" id="RHEA:32571"/>
        <dbReference type="ChEBI" id="CHEBI:15377"/>
        <dbReference type="ChEBI" id="CHEBI:33019"/>
        <dbReference type="ChEBI" id="CHEBI:61984"/>
        <dbReference type="ChEBI" id="CHEBI:61987"/>
        <dbReference type="EC" id="4.2.3.118"/>
    </reaction>
</comment>
<evidence type="ECO:0000313" key="9">
    <source>
        <dbReference type="EMBL" id="MBR7836127.1"/>
    </source>
</evidence>
<sequence length="381" mass="42486">MIEDFDVSALRMLRGPTGLGTAALRLPTDPGRQPQPAATQPAAPEQSAPKQSAPEPAEPEPAGSGRLHIPELYCPDAERDDPALGELVNERLIEWAAEIGIFEGRLERLRTHNFGRLFMLAHPGCDDPDRLLIAARCGLAEWAVDDHWVDEGEDTDPTLLAPRLAMAHAVVDPVRLPPRYMGRFEEVVASEPVLRGFRSALGHLEEIASATQLARLRHELAVMFVGYGQEAQWRSSGRRPAVWEYLLHRYENAFYPCMVLIDPVDGYELPAHEFADARVRRVYLYAGVANVLLNDIYSMHKEDPTDTNLPTVIAAEENCSLQEAIHRAAQIHDEMMRTVEAECAALAALGSPQLRRYVKGLWNWMGGSKRWHATSPRYHGA</sequence>
<dbReference type="EMBL" id="JAGSOG010000126">
    <property type="protein sequence ID" value="MBR7836127.1"/>
    <property type="molecule type" value="Genomic_DNA"/>
</dbReference>
<proteinExistence type="inferred from homology"/>
<dbReference type="NCBIfam" id="NF041167">
    <property type="entry name" value="f2_encap_cargo2"/>
    <property type="match status" value="1"/>
</dbReference>
<dbReference type="InterPro" id="IPR034686">
    <property type="entry name" value="Terpene_cyclase-like_2"/>
</dbReference>
<comment type="similarity">
    <text evidence="6">Belongs to the terpene synthase family. 2-methylisoborneol synthase subfamily.</text>
</comment>
<evidence type="ECO:0000256" key="8">
    <source>
        <dbReference type="SAM" id="MobiDB-lite"/>
    </source>
</evidence>
<dbReference type="GO" id="GO:0042214">
    <property type="term" value="P:terpene metabolic process"/>
    <property type="evidence" value="ECO:0007669"/>
    <property type="project" value="InterPro"/>
</dbReference>
<dbReference type="PANTHER" id="PTHR35201">
    <property type="entry name" value="TERPENE SYNTHASE"/>
    <property type="match status" value="1"/>
</dbReference>
<evidence type="ECO:0000256" key="2">
    <source>
        <dbReference type="ARBA" id="ARBA00022723"/>
    </source>
</evidence>
<dbReference type="RefSeq" id="WP_212530617.1">
    <property type="nucleotide sequence ID" value="NZ_JAGSOG010000126.1"/>
</dbReference>
<dbReference type="SFLD" id="SFLDS00005">
    <property type="entry name" value="Isoprenoid_Synthase_Type_I"/>
    <property type="match status" value="1"/>
</dbReference>
<dbReference type="PANTHER" id="PTHR35201:SF4">
    <property type="entry name" value="BETA-PINACENE SYNTHASE-RELATED"/>
    <property type="match status" value="1"/>
</dbReference>
<evidence type="ECO:0000256" key="1">
    <source>
        <dbReference type="ARBA" id="ARBA00001946"/>
    </source>
</evidence>
<evidence type="ECO:0000256" key="3">
    <source>
        <dbReference type="ARBA" id="ARBA00022842"/>
    </source>
</evidence>
<dbReference type="GO" id="GO:0010333">
    <property type="term" value="F:terpene synthase activity"/>
    <property type="evidence" value="ECO:0007669"/>
    <property type="project" value="InterPro"/>
</dbReference>
<protein>
    <recommendedName>
        <fullName evidence="7">Terpene synthase</fullName>
        <ecNumber evidence="7">4.2.3.-</ecNumber>
    </recommendedName>
</protein>
<evidence type="ECO:0000256" key="7">
    <source>
        <dbReference type="RuleBase" id="RU366034"/>
    </source>
</evidence>